<dbReference type="PROSITE" id="PS01124">
    <property type="entry name" value="HTH_ARAC_FAMILY_2"/>
    <property type="match status" value="1"/>
</dbReference>
<proteinExistence type="predicted"/>
<dbReference type="EMBL" id="WMQV01000002">
    <property type="protein sequence ID" value="MTL93171.1"/>
    <property type="molecule type" value="Genomic_DNA"/>
</dbReference>
<keyword evidence="2" id="KW-0238">DNA-binding</keyword>
<evidence type="ECO:0000256" key="2">
    <source>
        <dbReference type="ARBA" id="ARBA00023125"/>
    </source>
</evidence>
<name>A0A6G2CCT6_9FIRM</name>
<dbReference type="GO" id="GO:0043565">
    <property type="term" value="F:sequence-specific DNA binding"/>
    <property type="evidence" value="ECO:0007669"/>
    <property type="project" value="InterPro"/>
</dbReference>
<evidence type="ECO:0000256" key="3">
    <source>
        <dbReference type="ARBA" id="ARBA00023163"/>
    </source>
</evidence>
<dbReference type="SMART" id="SM00342">
    <property type="entry name" value="HTH_ARAC"/>
    <property type="match status" value="1"/>
</dbReference>
<dbReference type="InterPro" id="IPR009057">
    <property type="entry name" value="Homeodomain-like_sf"/>
</dbReference>
<dbReference type="PANTHER" id="PTHR43280:SF28">
    <property type="entry name" value="HTH-TYPE TRANSCRIPTIONAL ACTIVATOR RHAS"/>
    <property type="match status" value="1"/>
</dbReference>
<dbReference type="PROSITE" id="PS00041">
    <property type="entry name" value="HTH_ARAC_FAMILY_1"/>
    <property type="match status" value="1"/>
</dbReference>
<dbReference type="AlphaFoldDB" id="A0A6G2CCT6"/>
<accession>A0A6G2CCT6</accession>
<dbReference type="Gene3D" id="1.10.10.60">
    <property type="entry name" value="Homeodomain-like"/>
    <property type="match status" value="2"/>
</dbReference>
<dbReference type="InterPro" id="IPR018062">
    <property type="entry name" value="HTH_AraC-typ_CS"/>
</dbReference>
<keyword evidence="3" id="KW-0804">Transcription</keyword>
<dbReference type="GO" id="GO:0003700">
    <property type="term" value="F:DNA-binding transcription factor activity"/>
    <property type="evidence" value="ECO:0007669"/>
    <property type="project" value="InterPro"/>
</dbReference>
<dbReference type="EMBL" id="WMQE01000002">
    <property type="protein sequence ID" value="MTK20071.1"/>
    <property type="molecule type" value="Genomic_DNA"/>
</dbReference>
<gene>
    <name evidence="6" type="ORF">GMA64_01375</name>
    <name evidence="5" type="ORF">GMA92_01295</name>
</gene>
<evidence type="ECO:0000313" key="7">
    <source>
        <dbReference type="Proteomes" id="UP000487649"/>
    </source>
</evidence>
<feature type="domain" description="HTH araC/xylS-type" evidence="4">
    <location>
        <begin position="134"/>
        <end position="232"/>
    </location>
</feature>
<dbReference type="InterPro" id="IPR020449">
    <property type="entry name" value="Tscrpt_reg_AraC-type_HTH"/>
</dbReference>
<dbReference type="Proteomes" id="UP000487649">
    <property type="component" value="Unassembled WGS sequence"/>
</dbReference>
<dbReference type="PANTHER" id="PTHR43280">
    <property type="entry name" value="ARAC-FAMILY TRANSCRIPTIONAL REGULATOR"/>
    <property type="match status" value="1"/>
</dbReference>
<evidence type="ECO:0000256" key="1">
    <source>
        <dbReference type="ARBA" id="ARBA00023015"/>
    </source>
</evidence>
<reference evidence="6 7" key="1">
    <citation type="journal article" date="2019" name="Nat. Med.">
        <title>A library of human gut bacterial isolates paired with longitudinal multiomics data enables mechanistic microbiome research.</title>
        <authorList>
            <person name="Poyet M."/>
            <person name="Groussin M."/>
            <person name="Gibbons S.M."/>
            <person name="Avila-Pacheco J."/>
            <person name="Jiang X."/>
            <person name="Kearney S.M."/>
            <person name="Perrotta A.R."/>
            <person name="Berdy B."/>
            <person name="Zhao S."/>
            <person name="Lieberman T.D."/>
            <person name="Swanson P.K."/>
            <person name="Smith M."/>
            <person name="Roesemann S."/>
            <person name="Alexander J.E."/>
            <person name="Rich S.A."/>
            <person name="Livny J."/>
            <person name="Vlamakis H."/>
            <person name="Clish C."/>
            <person name="Bullock K."/>
            <person name="Deik A."/>
            <person name="Scott J."/>
            <person name="Pierce K.A."/>
            <person name="Xavier R.J."/>
            <person name="Alm E.J."/>
        </authorList>
    </citation>
    <scope>NUCLEOTIDE SEQUENCE</scope>
    <source>
        <strain evidence="6">BIOML-A179</strain>
        <strain evidence="5 7">BIOML-A198</strain>
    </source>
</reference>
<organism evidence="6">
    <name type="scientific">Turicibacter sanguinis</name>
    <dbReference type="NCBI Taxonomy" id="154288"/>
    <lineage>
        <taxon>Bacteria</taxon>
        <taxon>Bacillati</taxon>
        <taxon>Bacillota</taxon>
        <taxon>Erysipelotrichia</taxon>
        <taxon>Erysipelotrichales</taxon>
        <taxon>Turicibacteraceae</taxon>
        <taxon>Turicibacter</taxon>
    </lineage>
</organism>
<dbReference type="RefSeq" id="WP_006783734.1">
    <property type="nucleotide sequence ID" value="NZ_CABJBH010000006.1"/>
</dbReference>
<dbReference type="SUPFAM" id="SSF46689">
    <property type="entry name" value="Homeodomain-like"/>
    <property type="match status" value="2"/>
</dbReference>
<dbReference type="GeneID" id="60058724"/>
<dbReference type="Pfam" id="PF12833">
    <property type="entry name" value="HTH_18"/>
    <property type="match status" value="1"/>
</dbReference>
<comment type="caution">
    <text evidence="6">The sequence shown here is derived from an EMBL/GenBank/DDBJ whole genome shotgun (WGS) entry which is preliminary data.</text>
</comment>
<evidence type="ECO:0000259" key="4">
    <source>
        <dbReference type="PROSITE" id="PS01124"/>
    </source>
</evidence>
<protein>
    <submittedName>
        <fullName evidence="6">Helix-turn-helix domain-containing protein</fullName>
    </submittedName>
</protein>
<dbReference type="PRINTS" id="PR00032">
    <property type="entry name" value="HTHARAC"/>
</dbReference>
<dbReference type="InterPro" id="IPR018060">
    <property type="entry name" value="HTH_AraC"/>
</dbReference>
<sequence length="236" mass="27792">MDKIQQVLSDFYHCLTIPISFFNEQKKMILNHAMTPNLNKILDSSNLFDDYQSSSSSLIYICRGEKIHFILSPLYQYKQQKGLFVIGPFHSDENLINSNIPFKPHCCLKSIGKLFESIVRHRLFEKHQFHSSVKEGIYFIHKYYEKDIKLDEVCQYLNLNKSYFCSIFKSETGMTFSHFLNRVRIEKSKQYLKDNQYSILEVALAVGFNNHNYYSSTFKKLTGLTPAQYRQKVSNE</sequence>
<keyword evidence="1" id="KW-0805">Transcription regulation</keyword>
<evidence type="ECO:0000313" key="5">
    <source>
        <dbReference type="EMBL" id="MTK20071.1"/>
    </source>
</evidence>
<evidence type="ECO:0000313" key="6">
    <source>
        <dbReference type="EMBL" id="MTL93171.1"/>
    </source>
</evidence>